<evidence type="ECO:0000256" key="3">
    <source>
        <dbReference type="ARBA" id="ARBA00023125"/>
    </source>
</evidence>
<keyword evidence="9" id="KW-1185">Reference proteome</keyword>
<dbReference type="SMART" id="SM00338">
    <property type="entry name" value="BRLZ"/>
    <property type="match status" value="1"/>
</dbReference>
<dbReference type="InterPro" id="IPR052483">
    <property type="entry name" value="bZIP_transcription_regulators"/>
</dbReference>
<keyword evidence="5" id="KW-0539">Nucleus</keyword>
<protein>
    <recommendedName>
        <fullName evidence="7">BZIP domain-containing protein</fullName>
    </recommendedName>
</protein>
<dbReference type="SUPFAM" id="SSF57959">
    <property type="entry name" value="Leucine zipper domain"/>
    <property type="match status" value="1"/>
</dbReference>
<proteinExistence type="predicted"/>
<dbReference type="InterPro" id="IPR045314">
    <property type="entry name" value="bZIP_plant_GBF1"/>
</dbReference>
<dbReference type="PROSITE" id="PS50217">
    <property type="entry name" value="BZIP"/>
    <property type="match status" value="1"/>
</dbReference>
<name>A0ABD1L1Q9_9FABA</name>
<comment type="caution">
    <text evidence="8">The sequence shown here is derived from an EMBL/GenBank/DDBJ whole genome shotgun (WGS) entry which is preliminary data.</text>
</comment>
<dbReference type="PANTHER" id="PTHR46391:SF13">
    <property type="entry name" value="ACTIVATOR OF SPOMIN LUC3"/>
    <property type="match status" value="1"/>
</dbReference>
<dbReference type="EMBL" id="JBGMDY010000011">
    <property type="protein sequence ID" value="KAL2317460.1"/>
    <property type="molecule type" value="Genomic_DNA"/>
</dbReference>
<dbReference type="InterPro" id="IPR004827">
    <property type="entry name" value="bZIP"/>
</dbReference>
<dbReference type="Proteomes" id="UP001603857">
    <property type="component" value="Unassembled WGS sequence"/>
</dbReference>
<dbReference type="Gene3D" id="1.20.5.170">
    <property type="match status" value="1"/>
</dbReference>
<keyword evidence="4" id="KW-0804">Transcription</keyword>
<sequence length="212" mass="24715">MGEVRIRSDLVEDELRAKKSTLIKPIPIRAQANASIGFGSSFQPWQKPCNPVRKLATIPENDNHLTEGNASMNDLNTPYEAQPDIEQETKKRLKRIISNRHSARRSRLKKLAYMEDLEHMVNSHKKKIEFLNEQIAEQEKEQLLLQIEHHTLKYHMAAREKQRILQEVEIEKNKAEEARLRELQRKLAAEAQARKMLNFTSLQLMSNSNFNP</sequence>
<evidence type="ECO:0000256" key="4">
    <source>
        <dbReference type="ARBA" id="ARBA00023163"/>
    </source>
</evidence>
<feature type="coiled-coil region" evidence="6">
    <location>
        <begin position="114"/>
        <end position="193"/>
    </location>
</feature>
<evidence type="ECO:0000259" key="7">
    <source>
        <dbReference type="PROSITE" id="PS50217"/>
    </source>
</evidence>
<dbReference type="PROSITE" id="PS00036">
    <property type="entry name" value="BZIP_BASIC"/>
    <property type="match status" value="1"/>
</dbReference>
<dbReference type="AlphaFoldDB" id="A0ABD1L1Q9"/>
<evidence type="ECO:0000256" key="6">
    <source>
        <dbReference type="SAM" id="Coils"/>
    </source>
</evidence>
<keyword evidence="3" id="KW-0238">DNA-binding</keyword>
<gene>
    <name evidence="8" type="ORF">Fmac_031336</name>
</gene>
<evidence type="ECO:0000256" key="2">
    <source>
        <dbReference type="ARBA" id="ARBA00023015"/>
    </source>
</evidence>
<evidence type="ECO:0000313" key="8">
    <source>
        <dbReference type="EMBL" id="KAL2317460.1"/>
    </source>
</evidence>
<dbReference type="CDD" id="cd14702">
    <property type="entry name" value="bZIP_plant_GBF1"/>
    <property type="match status" value="1"/>
</dbReference>
<dbReference type="GO" id="GO:0003677">
    <property type="term" value="F:DNA binding"/>
    <property type="evidence" value="ECO:0007669"/>
    <property type="project" value="UniProtKB-KW"/>
</dbReference>
<keyword evidence="6" id="KW-0175">Coiled coil</keyword>
<dbReference type="InterPro" id="IPR046347">
    <property type="entry name" value="bZIP_sf"/>
</dbReference>
<dbReference type="Pfam" id="PF07716">
    <property type="entry name" value="bZIP_2"/>
    <property type="match status" value="1"/>
</dbReference>
<dbReference type="GO" id="GO:0005634">
    <property type="term" value="C:nucleus"/>
    <property type="evidence" value="ECO:0007669"/>
    <property type="project" value="UniProtKB-SubCell"/>
</dbReference>
<comment type="subcellular location">
    <subcellularLocation>
        <location evidence="1">Nucleus</location>
    </subcellularLocation>
</comment>
<organism evidence="8 9">
    <name type="scientific">Flemingia macrophylla</name>
    <dbReference type="NCBI Taxonomy" id="520843"/>
    <lineage>
        <taxon>Eukaryota</taxon>
        <taxon>Viridiplantae</taxon>
        <taxon>Streptophyta</taxon>
        <taxon>Embryophyta</taxon>
        <taxon>Tracheophyta</taxon>
        <taxon>Spermatophyta</taxon>
        <taxon>Magnoliopsida</taxon>
        <taxon>eudicotyledons</taxon>
        <taxon>Gunneridae</taxon>
        <taxon>Pentapetalae</taxon>
        <taxon>rosids</taxon>
        <taxon>fabids</taxon>
        <taxon>Fabales</taxon>
        <taxon>Fabaceae</taxon>
        <taxon>Papilionoideae</taxon>
        <taxon>50 kb inversion clade</taxon>
        <taxon>NPAAA clade</taxon>
        <taxon>indigoferoid/millettioid clade</taxon>
        <taxon>Phaseoleae</taxon>
        <taxon>Flemingia</taxon>
    </lineage>
</organism>
<evidence type="ECO:0000256" key="1">
    <source>
        <dbReference type="ARBA" id="ARBA00004123"/>
    </source>
</evidence>
<keyword evidence="2" id="KW-0805">Transcription regulation</keyword>
<accession>A0ABD1L1Q9</accession>
<dbReference type="PANTHER" id="PTHR46391">
    <property type="entry name" value="BASIC LEUCINE ZIPPER 34"/>
    <property type="match status" value="1"/>
</dbReference>
<reference evidence="8 9" key="1">
    <citation type="submission" date="2024-08" db="EMBL/GenBank/DDBJ databases">
        <title>Insights into the chromosomal genome structure of Flemingia macrophylla.</title>
        <authorList>
            <person name="Ding Y."/>
            <person name="Zhao Y."/>
            <person name="Bi W."/>
            <person name="Wu M."/>
            <person name="Zhao G."/>
            <person name="Gong Y."/>
            <person name="Li W."/>
            <person name="Zhang P."/>
        </authorList>
    </citation>
    <scope>NUCLEOTIDE SEQUENCE [LARGE SCALE GENOMIC DNA]</scope>
    <source>
        <strain evidence="8">DYQJB</strain>
        <tissue evidence="8">Leaf</tissue>
    </source>
</reference>
<feature type="domain" description="BZIP" evidence="7">
    <location>
        <begin position="89"/>
        <end position="141"/>
    </location>
</feature>
<evidence type="ECO:0000256" key="5">
    <source>
        <dbReference type="ARBA" id="ARBA00023242"/>
    </source>
</evidence>
<evidence type="ECO:0000313" key="9">
    <source>
        <dbReference type="Proteomes" id="UP001603857"/>
    </source>
</evidence>